<keyword evidence="3" id="KW-0378">Hydrolase</keyword>
<name>A0A9N8DV83_9STRA</name>
<dbReference type="AlphaFoldDB" id="A0A9N8DV83"/>
<feature type="domain" description="Helicase-associated" evidence="2">
    <location>
        <begin position="198"/>
        <end position="253"/>
    </location>
</feature>
<evidence type="ECO:0000256" key="1">
    <source>
        <dbReference type="SAM" id="MobiDB-lite"/>
    </source>
</evidence>
<dbReference type="Pfam" id="PF03457">
    <property type="entry name" value="HA"/>
    <property type="match status" value="2"/>
</dbReference>
<dbReference type="GO" id="GO:0004386">
    <property type="term" value="F:helicase activity"/>
    <property type="evidence" value="ECO:0007669"/>
    <property type="project" value="UniProtKB-KW"/>
</dbReference>
<feature type="domain" description="Helicase-associated" evidence="2">
    <location>
        <begin position="272"/>
        <end position="330"/>
    </location>
</feature>
<feature type="region of interest" description="Disordered" evidence="1">
    <location>
        <begin position="168"/>
        <end position="187"/>
    </location>
</feature>
<dbReference type="EMBL" id="CAICTM010000381">
    <property type="protein sequence ID" value="CAB9509272.1"/>
    <property type="molecule type" value="Genomic_DNA"/>
</dbReference>
<dbReference type="PANTHER" id="PTHR33418">
    <property type="entry name" value="HELICASE-ASSOCIATED"/>
    <property type="match status" value="1"/>
</dbReference>
<keyword evidence="3" id="KW-0547">Nucleotide-binding</keyword>
<gene>
    <name evidence="3" type="ORF">SEMRO_382_G131110.1</name>
</gene>
<proteinExistence type="predicted"/>
<dbReference type="Gene3D" id="6.10.140.530">
    <property type="match status" value="2"/>
</dbReference>
<keyword evidence="3" id="KW-0347">Helicase</keyword>
<organism evidence="3 4">
    <name type="scientific">Seminavis robusta</name>
    <dbReference type="NCBI Taxonomy" id="568900"/>
    <lineage>
        <taxon>Eukaryota</taxon>
        <taxon>Sar</taxon>
        <taxon>Stramenopiles</taxon>
        <taxon>Ochrophyta</taxon>
        <taxon>Bacillariophyta</taxon>
        <taxon>Bacillariophyceae</taxon>
        <taxon>Bacillariophycidae</taxon>
        <taxon>Naviculales</taxon>
        <taxon>Naviculaceae</taxon>
        <taxon>Seminavis</taxon>
    </lineage>
</organism>
<sequence>MLSVQMREKQSLQISFPDIDIATWDAMTEYLLDPSKAYGMTADQAMQTAKPYDEYDFVGCRQLCDQALTAYMENLTNQEIGASLDVDLMVQAVATAFQYNLNTAWEAGRKYLMAKLTSHVAPFCLLMFYESHIRTLVLVLLELQPRITHQAFDTLANNHTPRCPAPVDPGAPPNRNAVPQHHGGYLHDTSPNAGPSDLWYQRYEELLAFKEEHGNCRVTVAHLLLGRWVGKQRALYKKYKLSQAKVKLEVIGFEWALQIHKKKTDVSTKVFDATFEERLKELVEFHKEHGNCLVPQRCGRLGRWIGTLRTAKRDGKLSDARVEKLNRVGMVWQIRKPKQKEGKKQETFEE</sequence>
<comment type="caution">
    <text evidence="3">The sequence shown here is derived from an EMBL/GenBank/DDBJ whole genome shotgun (WGS) entry which is preliminary data.</text>
</comment>
<dbReference type="PANTHER" id="PTHR33418:SF1">
    <property type="entry name" value="HELICASE-ASSOCIATED DOMAIN-CONTAINING PROTEIN"/>
    <property type="match status" value="1"/>
</dbReference>
<keyword evidence="4" id="KW-1185">Reference proteome</keyword>
<evidence type="ECO:0000313" key="4">
    <source>
        <dbReference type="Proteomes" id="UP001153069"/>
    </source>
</evidence>
<dbReference type="OrthoDB" id="44064at2759"/>
<dbReference type="Proteomes" id="UP001153069">
    <property type="component" value="Unassembled WGS sequence"/>
</dbReference>
<dbReference type="InterPro" id="IPR005114">
    <property type="entry name" value="Helicase_assoc"/>
</dbReference>
<protein>
    <submittedName>
        <fullName evidence="3">Helicase</fullName>
    </submittedName>
</protein>
<evidence type="ECO:0000259" key="2">
    <source>
        <dbReference type="Pfam" id="PF03457"/>
    </source>
</evidence>
<evidence type="ECO:0000313" key="3">
    <source>
        <dbReference type="EMBL" id="CAB9509272.1"/>
    </source>
</evidence>
<keyword evidence="3" id="KW-0067">ATP-binding</keyword>
<reference evidence="3" key="1">
    <citation type="submission" date="2020-06" db="EMBL/GenBank/DDBJ databases">
        <authorList>
            <consortium name="Plant Systems Biology data submission"/>
        </authorList>
    </citation>
    <scope>NUCLEOTIDE SEQUENCE</scope>
    <source>
        <strain evidence="3">D6</strain>
    </source>
</reference>
<accession>A0A9N8DV83</accession>